<evidence type="ECO:0000256" key="4">
    <source>
        <dbReference type="SAM" id="MobiDB-lite"/>
    </source>
</evidence>
<comment type="catalytic activity">
    <reaction evidence="3">
        <text>Hydrolysis of (1-&gt;4)-beta-linkages between N-acetylmuramic acid and N-acetyl-D-glucosamine residues in a peptidoglycan and between N-acetyl-D-glucosamine residues in chitodextrins.</text>
        <dbReference type="EC" id="3.2.1.17"/>
    </reaction>
</comment>
<feature type="compositionally biased region" description="Polar residues" evidence="4">
    <location>
        <begin position="602"/>
        <end position="633"/>
    </location>
</feature>
<evidence type="ECO:0000259" key="5">
    <source>
        <dbReference type="Pfam" id="PF01551"/>
    </source>
</evidence>
<evidence type="ECO:0000256" key="1">
    <source>
        <dbReference type="ARBA" id="ARBA00022529"/>
    </source>
</evidence>
<feature type="region of interest" description="Disordered" evidence="4">
    <location>
        <begin position="425"/>
        <end position="453"/>
    </location>
</feature>
<dbReference type="EC" id="3.2.1.17" evidence="3"/>
<dbReference type="Gene3D" id="2.70.70.10">
    <property type="entry name" value="Glucose Permease (Domain IIA)"/>
    <property type="match status" value="1"/>
</dbReference>
<dbReference type="GO" id="GO:0031640">
    <property type="term" value="P:killing of cells of another organism"/>
    <property type="evidence" value="ECO:0007669"/>
    <property type="project" value="UniProtKB-KW"/>
</dbReference>
<dbReference type="InterPro" id="IPR023346">
    <property type="entry name" value="Lysozyme-like_dom_sf"/>
</dbReference>
<gene>
    <name evidence="6" type="ORF">Syn7803C58_11</name>
</gene>
<dbReference type="InterPro" id="IPR016047">
    <property type="entry name" value="M23ase_b-sheet_dom"/>
</dbReference>
<sequence>MAQPQIAANKTKALRIGQRLMVGAKSFGKGVRNSVDTSQQVITQSARKIKSDQKRINAENKKQERFEDAVREETERRQKSLTKGAYGVGSAAKKLTEKVMVDPMKAIWNIIAAWAIKNLPIIVDEVRKFVKKVRIVIAAINNAFRATGNLFKGWLSYGQAWLTNMVTFDWGDSTGRLEEAQAEIDNSYDELDASWNTIYNVWGKEEEELDKMLTWLDSGKTVKQATDAITQGIPLPQTPAFGDGSREGGGGYGGSGIQMSADEQQLTESLIAGEEGVRTKAYQDSEGIWTIGYGQTRINGRAVKPSDTITKAQALSGFRGALAEHQQRAINQLGEERWSQLDARSRAVLTSITYNYGSIPGRVLPAAKTGNAEDIAVAMNSLYGDNRGVLKGRRQREQSILRGGTSSYLDKDFMAGGQFAGSGTGPLVMGGGNESTSGSISSSGGTTNTTAMKRGDMVGGFTVSSAFGRRAAPTAGASSNHGGLDIATPQGTYLAFDVDVEIMFAGSAGGYGYVIDAWSASLGIQFRCAHMSVLMCNPGQKVRAGTAVGRTGGAVGSRGAGTSTGPHLHFEVSNQKGSANYGGSNSASMLARYAKHLILSSSKPQPQSLRPATVSSSSQQTANQLNSSASSRRTNGRRTDQKIILIKENTIIK</sequence>
<dbReference type="Pfam" id="PF01551">
    <property type="entry name" value="Peptidase_M23"/>
    <property type="match status" value="1"/>
</dbReference>
<keyword evidence="3" id="KW-0326">Glycosidase</keyword>
<dbReference type="PANTHER" id="PTHR38107">
    <property type="match status" value="1"/>
</dbReference>
<feature type="domain" description="M23ase beta-sheet core" evidence="5">
    <location>
        <begin position="480"/>
        <end position="577"/>
    </location>
</feature>
<dbReference type="GO" id="GO:0042742">
    <property type="term" value="P:defense response to bacterium"/>
    <property type="evidence" value="ECO:0007669"/>
    <property type="project" value="UniProtKB-KW"/>
</dbReference>
<protein>
    <recommendedName>
        <fullName evidence="3">Lysozyme</fullName>
        <ecNumber evidence="3">3.2.1.17</ecNumber>
    </recommendedName>
</protein>
<feature type="compositionally biased region" description="Low complexity" evidence="4">
    <location>
        <begin position="434"/>
        <end position="450"/>
    </location>
</feature>
<dbReference type="EMBL" id="KJ019037">
    <property type="protein sequence ID" value="AIX16536.1"/>
    <property type="molecule type" value="Genomic_DNA"/>
</dbReference>
<dbReference type="Proteomes" id="UP000185318">
    <property type="component" value="Segment"/>
</dbReference>
<dbReference type="Pfam" id="PF00959">
    <property type="entry name" value="Phage_lysozyme"/>
    <property type="match status" value="1"/>
</dbReference>
<keyword evidence="2 3" id="KW-0081">Bacteriolytic enzyme</keyword>
<reference evidence="6 7" key="1">
    <citation type="submission" date="2013-12" db="EMBL/GenBank/DDBJ databases">
        <title>Ecological redundancy of diverse viral populations within a natural community.</title>
        <authorList>
            <person name="Gregory A.C."/>
            <person name="LaButti K."/>
            <person name="Copeland A."/>
            <person name="Woyke T."/>
            <person name="Sullivan M.B."/>
        </authorList>
    </citation>
    <scope>NUCLEOTIDE SEQUENCE [LARGE SCALE GENOMIC DNA]</scope>
    <source>
        <strain evidence="6">Syn7803C58</strain>
    </source>
</reference>
<comment type="similarity">
    <text evidence="3">Belongs to the glycosyl hydrolase 24 family.</text>
</comment>
<keyword evidence="3" id="KW-0378">Hydrolase</keyword>
<evidence type="ECO:0000256" key="2">
    <source>
        <dbReference type="ARBA" id="ARBA00022638"/>
    </source>
</evidence>
<accession>A0A0E3ESF2</accession>
<proteinExistence type="inferred from homology"/>
<feature type="region of interest" description="Disordered" evidence="4">
    <location>
        <begin position="49"/>
        <end position="74"/>
    </location>
</feature>
<dbReference type="InterPro" id="IPR011055">
    <property type="entry name" value="Dup_hybrid_motif"/>
</dbReference>
<organism evidence="6 7">
    <name type="scientific">Synechococcus phage ACG-2014f</name>
    <dbReference type="NCBI Taxonomy" id="1493511"/>
    <lineage>
        <taxon>Viruses</taxon>
        <taxon>Duplodnaviria</taxon>
        <taxon>Heunggongvirae</taxon>
        <taxon>Uroviricota</taxon>
        <taxon>Caudoviricetes</taxon>
        <taxon>Pantevenvirales</taxon>
        <taxon>Kyanoviridae</taxon>
        <taxon>Atlauavirus</taxon>
        <taxon>Atlauavirus tusconc8</taxon>
    </lineage>
</organism>
<dbReference type="Gene3D" id="1.10.530.40">
    <property type="match status" value="1"/>
</dbReference>
<dbReference type="SUPFAM" id="SSF51261">
    <property type="entry name" value="Duplicated hybrid motif"/>
    <property type="match status" value="1"/>
</dbReference>
<evidence type="ECO:0000313" key="7">
    <source>
        <dbReference type="Proteomes" id="UP000185318"/>
    </source>
</evidence>
<dbReference type="PANTHER" id="PTHR38107:SF3">
    <property type="entry name" value="LYSOZYME RRRD-RELATED"/>
    <property type="match status" value="1"/>
</dbReference>
<dbReference type="InterPro" id="IPR051018">
    <property type="entry name" value="Bacteriophage_GH24"/>
</dbReference>
<feature type="region of interest" description="Disordered" evidence="4">
    <location>
        <begin position="602"/>
        <end position="641"/>
    </location>
</feature>
<evidence type="ECO:0000313" key="6">
    <source>
        <dbReference type="EMBL" id="AIX16536.1"/>
    </source>
</evidence>
<dbReference type="GO" id="GO:0003796">
    <property type="term" value="F:lysozyme activity"/>
    <property type="evidence" value="ECO:0007669"/>
    <property type="project" value="UniProtKB-EC"/>
</dbReference>
<evidence type="ECO:0000256" key="3">
    <source>
        <dbReference type="RuleBase" id="RU003788"/>
    </source>
</evidence>
<dbReference type="SUPFAM" id="SSF53955">
    <property type="entry name" value="Lysozyme-like"/>
    <property type="match status" value="1"/>
</dbReference>
<dbReference type="CDD" id="cd12797">
    <property type="entry name" value="M23_peptidase"/>
    <property type="match status" value="1"/>
</dbReference>
<dbReference type="InterPro" id="IPR002196">
    <property type="entry name" value="Glyco_hydro_24"/>
</dbReference>
<dbReference type="InterPro" id="IPR023347">
    <property type="entry name" value="Lysozyme_dom_sf"/>
</dbReference>
<name>A0A0E3ESF2_9CAUD</name>
<dbReference type="GO" id="GO:0009253">
    <property type="term" value="P:peptidoglycan catabolic process"/>
    <property type="evidence" value="ECO:0007669"/>
    <property type="project" value="InterPro"/>
</dbReference>
<dbReference type="GO" id="GO:0016998">
    <property type="term" value="P:cell wall macromolecule catabolic process"/>
    <property type="evidence" value="ECO:0007669"/>
    <property type="project" value="InterPro"/>
</dbReference>
<keyword evidence="1 3" id="KW-0929">Antimicrobial</keyword>